<dbReference type="OrthoDB" id="10572666at2759"/>
<feature type="region of interest" description="Disordered" evidence="1">
    <location>
        <begin position="114"/>
        <end position="134"/>
    </location>
</feature>
<comment type="caution">
    <text evidence="2">The sequence shown here is derived from an EMBL/GenBank/DDBJ whole genome shotgun (WGS) entry which is preliminary data.</text>
</comment>
<dbReference type="AlphaFoldDB" id="A0A9Q0RRR7"/>
<dbReference type="EMBL" id="JAPWDV010000001">
    <property type="protein sequence ID" value="KAJ6224094.1"/>
    <property type="molecule type" value="Genomic_DNA"/>
</dbReference>
<name>A0A9Q0RRR7_BLOTA</name>
<protein>
    <submittedName>
        <fullName evidence="2">Uncharacterized protein</fullName>
    </submittedName>
</protein>
<dbReference type="Proteomes" id="UP001142055">
    <property type="component" value="Chromosome 1"/>
</dbReference>
<sequence>MVKHFELINFDFSFATSTTESLSCPNCGFLVHHPAPLLTLPKSLIFIGCGTLVYLNYFKPNKLRSALIEIQNVLQYCGNSISSMLNPIVSTETTLTMTTEDLILSGTSLRKPMTSNGNTHHYQRSVSIPSSTLNSDSRRSIILGSRLSSYNQSVRFDPLPSCTSMDDTVSNCSLYERRQSEGELTLPSLEWDSGDTALAYYNDDDDNSIIDEGENDDPFHHFGGKKQTFLYNVKYNGIIDTEILSQIIFNKDYEFRDSIYDRIKLKKHLASLRHQLMISSKNYSYHNRNGGNINSTSYRSNRDSAFFEE</sequence>
<evidence type="ECO:0000313" key="3">
    <source>
        <dbReference type="Proteomes" id="UP001142055"/>
    </source>
</evidence>
<accession>A0A9Q0RRR7</accession>
<evidence type="ECO:0000256" key="1">
    <source>
        <dbReference type="SAM" id="MobiDB-lite"/>
    </source>
</evidence>
<organism evidence="2 3">
    <name type="scientific">Blomia tropicalis</name>
    <name type="common">Mite</name>
    <dbReference type="NCBI Taxonomy" id="40697"/>
    <lineage>
        <taxon>Eukaryota</taxon>
        <taxon>Metazoa</taxon>
        <taxon>Ecdysozoa</taxon>
        <taxon>Arthropoda</taxon>
        <taxon>Chelicerata</taxon>
        <taxon>Arachnida</taxon>
        <taxon>Acari</taxon>
        <taxon>Acariformes</taxon>
        <taxon>Sarcoptiformes</taxon>
        <taxon>Astigmata</taxon>
        <taxon>Glycyphagoidea</taxon>
        <taxon>Echimyopodidae</taxon>
        <taxon>Blomia</taxon>
    </lineage>
</organism>
<proteinExistence type="predicted"/>
<keyword evidence="3" id="KW-1185">Reference proteome</keyword>
<reference evidence="2" key="1">
    <citation type="submission" date="2022-12" db="EMBL/GenBank/DDBJ databases">
        <title>Genome assemblies of Blomia tropicalis.</title>
        <authorList>
            <person name="Cui Y."/>
        </authorList>
    </citation>
    <scope>NUCLEOTIDE SEQUENCE</scope>
    <source>
        <tissue evidence="2">Adult mites</tissue>
    </source>
</reference>
<gene>
    <name evidence="2" type="ORF">RDWZM_002639</name>
</gene>
<dbReference type="OMA" id="FNIADHT"/>
<evidence type="ECO:0000313" key="2">
    <source>
        <dbReference type="EMBL" id="KAJ6224094.1"/>
    </source>
</evidence>